<proteinExistence type="predicted"/>
<dbReference type="EMBL" id="VSSQ01100592">
    <property type="protein sequence ID" value="MPN42685.1"/>
    <property type="molecule type" value="Genomic_DNA"/>
</dbReference>
<dbReference type="Gene3D" id="1.10.260.40">
    <property type="entry name" value="lambda repressor-like DNA-binding domains"/>
    <property type="match status" value="1"/>
</dbReference>
<dbReference type="AlphaFoldDB" id="A0A645HUF9"/>
<keyword evidence="2" id="KW-0238">DNA-binding</keyword>
<dbReference type="PANTHER" id="PTHR46797:SF23">
    <property type="entry name" value="HTH-TYPE TRANSCRIPTIONAL REGULATOR SUTR"/>
    <property type="match status" value="1"/>
</dbReference>
<dbReference type="Pfam" id="PF01381">
    <property type="entry name" value="HTH_3"/>
    <property type="match status" value="1"/>
</dbReference>
<evidence type="ECO:0000259" key="4">
    <source>
        <dbReference type="PROSITE" id="PS50943"/>
    </source>
</evidence>
<dbReference type="GO" id="GO:0003677">
    <property type="term" value="F:DNA binding"/>
    <property type="evidence" value="ECO:0007669"/>
    <property type="project" value="UniProtKB-KW"/>
</dbReference>
<evidence type="ECO:0000256" key="2">
    <source>
        <dbReference type="ARBA" id="ARBA00023125"/>
    </source>
</evidence>
<keyword evidence="1" id="KW-0805">Transcription regulation</keyword>
<protein>
    <recommendedName>
        <fullName evidence="4">HTH cro/C1-type domain-containing protein</fullName>
    </recommendedName>
</protein>
<dbReference type="SUPFAM" id="SSF47413">
    <property type="entry name" value="lambda repressor-like DNA-binding domains"/>
    <property type="match status" value="1"/>
</dbReference>
<dbReference type="SMART" id="SM00530">
    <property type="entry name" value="HTH_XRE"/>
    <property type="match status" value="1"/>
</dbReference>
<dbReference type="InterPro" id="IPR010982">
    <property type="entry name" value="Lambda_DNA-bd_dom_sf"/>
</dbReference>
<organism evidence="5">
    <name type="scientific">bioreactor metagenome</name>
    <dbReference type="NCBI Taxonomy" id="1076179"/>
    <lineage>
        <taxon>unclassified sequences</taxon>
        <taxon>metagenomes</taxon>
        <taxon>ecological metagenomes</taxon>
    </lineage>
</organism>
<evidence type="ECO:0000256" key="1">
    <source>
        <dbReference type="ARBA" id="ARBA00023015"/>
    </source>
</evidence>
<reference evidence="5" key="1">
    <citation type="submission" date="2019-08" db="EMBL/GenBank/DDBJ databases">
        <authorList>
            <person name="Kucharzyk K."/>
            <person name="Murdoch R.W."/>
            <person name="Higgins S."/>
            <person name="Loffler F."/>
        </authorList>
    </citation>
    <scope>NUCLEOTIDE SEQUENCE</scope>
</reference>
<keyword evidence="3" id="KW-0804">Transcription</keyword>
<sequence>MDYIQIGNKIRKFRVEKNFTQETFSEAIGISVSYWGQIERGQREASISKLESIAHALGVPLTALLSNLNEDKHISYIWRRKT</sequence>
<dbReference type="PROSITE" id="PS50943">
    <property type="entry name" value="HTH_CROC1"/>
    <property type="match status" value="1"/>
</dbReference>
<dbReference type="CDD" id="cd00093">
    <property type="entry name" value="HTH_XRE"/>
    <property type="match status" value="1"/>
</dbReference>
<accession>A0A645HUF9</accession>
<gene>
    <name evidence="5" type="ORF">SDC9_190242</name>
</gene>
<evidence type="ECO:0000256" key="3">
    <source>
        <dbReference type="ARBA" id="ARBA00023163"/>
    </source>
</evidence>
<dbReference type="PANTHER" id="PTHR46797">
    <property type="entry name" value="HTH-TYPE TRANSCRIPTIONAL REGULATOR"/>
    <property type="match status" value="1"/>
</dbReference>
<evidence type="ECO:0000313" key="5">
    <source>
        <dbReference type="EMBL" id="MPN42685.1"/>
    </source>
</evidence>
<dbReference type="GO" id="GO:0005829">
    <property type="term" value="C:cytosol"/>
    <property type="evidence" value="ECO:0007669"/>
    <property type="project" value="TreeGrafter"/>
</dbReference>
<dbReference type="GO" id="GO:0003700">
    <property type="term" value="F:DNA-binding transcription factor activity"/>
    <property type="evidence" value="ECO:0007669"/>
    <property type="project" value="TreeGrafter"/>
</dbReference>
<name>A0A645HUF9_9ZZZZ</name>
<feature type="domain" description="HTH cro/C1-type" evidence="4">
    <location>
        <begin position="10"/>
        <end position="64"/>
    </location>
</feature>
<dbReference type="InterPro" id="IPR050807">
    <property type="entry name" value="TransReg_Diox_bact_type"/>
</dbReference>
<comment type="caution">
    <text evidence="5">The sequence shown here is derived from an EMBL/GenBank/DDBJ whole genome shotgun (WGS) entry which is preliminary data.</text>
</comment>
<dbReference type="InterPro" id="IPR001387">
    <property type="entry name" value="Cro/C1-type_HTH"/>
</dbReference>